<dbReference type="Gene3D" id="2.40.160.20">
    <property type="match status" value="1"/>
</dbReference>
<organism evidence="1">
    <name type="scientific">Candidatus Tenderia electrophaga</name>
    <dbReference type="NCBI Taxonomy" id="1748243"/>
    <lineage>
        <taxon>Bacteria</taxon>
        <taxon>Pseudomonadati</taxon>
        <taxon>Pseudomonadota</taxon>
        <taxon>Gammaproteobacteria</taxon>
        <taxon>Candidatus Tenderiales</taxon>
        <taxon>Candidatus Tenderiaceae</taxon>
        <taxon>Candidatus Tenderia</taxon>
    </lineage>
</organism>
<protein>
    <submittedName>
        <fullName evidence="1">Outer membrane beta-barrel domain-containing protein</fullName>
    </submittedName>
</protein>
<accession>A0A832J3Z1</accession>
<dbReference type="Proteomes" id="UP000885832">
    <property type="component" value="Unassembled WGS sequence"/>
</dbReference>
<reference evidence="1" key="1">
    <citation type="journal article" date="2020" name="mSystems">
        <title>Genome- and Community-Level Interaction Insights into Carbon Utilization and Element Cycling Functions of Hydrothermarchaeota in Hydrothermal Sediment.</title>
        <authorList>
            <person name="Zhou Z."/>
            <person name="Liu Y."/>
            <person name="Xu W."/>
            <person name="Pan J."/>
            <person name="Luo Z.H."/>
            <person name="Li M."/>
        </authorList>
    </citation>
    <scope>NUCLEOTIDE SEQUENCE [LARGE SCALE GENOMIC DNA]</scope>
    <source>
        <strain evidence="1">HyVt-505</strain>
    </source>
</reference>
<proteinExistence type="predicted"/>
<comment type="caution">
    <text evidence="1">The sequence shown here is derived from an EMBL/GenBank/DDBJ whole genome shotgun (WGS) entry which is preliminary data.</text>
</comment>
<dbReference type="InterPro" id="IPR030820">
    <property type="entry name" value="OMP_myx_plus_Proteobacteria"/>
</dbReference>
<dbReference type="EMBL" id="DRNF01000300">
    <property type="protein sequence ID" value="HHJ80927.1"/>
    <property type="molecule type" value="Genomic_DNA"/>
</dbReference>
<name>A0A832J3Z1_9GAMM</name>
<dbReference type="AlphaFoldDB" id="A0A832J3Z1"/>
<dbReference type="NCBIfam" id="TIGR04565">
    <property type="entry name" value="OMP_myx_plus"/>
    <property type="match status" value="1"/>
</dbReference>
<sequence length="151" mass="16589">MEDFGTSTVTGARLAYHFSEDFFAEASYGQATAGSTSFERLNGSVQLLTDAERELSYYNISFGFNILPGEAFVGSGLAFHTALYLVAGTGSTKFAGDKRHTLNMGFGYRFIFNDWLAGHLDARDHIFDIDLLGNNKTSHNLEVSTGLTLFF</sequence>
<evidence type="ECO:0000313" key="1">
    <source>
        <dbReference type="EMBL" id="HHJ80927.1"/>
    </source>
</evidence>
<gene>
    <name evidence="1" type="ORF">ENJ65_04765</name>
</gene>